<accession>A0A6I4U6Z6</accession>
<keyword evidence="1" id="KW-0812">Transmembrane</keyword>
<evidence type="ECO:0000313" key="3">
    <source>
        <dbReference type="Proteomes" id="UP000429229"/>
    </source>
</evidence>
<dbReference type="OrthoDB" id="7502135at2"/>
<proteinExistence type="predicted"/>
<comment type="caution">
    <text evidence="2">The sequence shown here is derived from an EMBL/GenBank/DDBJ whole genome shotgun (WGS) entry which is preliminary data.</text>
</comment>
<feature type="transmembrane region" description="Helical" evidence="1">
    <location>
        <begin position="41"/>
        <end position="62"/>
    </location>
</feature>
<dbReference type="AlphaFoldDB" id="A0A6I4U6Z6"/>
<keyword evidence="1" id="KW-0472">Membrane</keyword>
<evidence type="ECO:0000313" key="2">
    <source>
        <dbReference type="EMBL" id="MXP11204.1"/>
    </source>
</evidence>
<feature type="transmembrane region" description="Helical" evidence="1">
    <location>
        <begin position="162"/>
        <end position="180"/>
    </location>
</feature>
<dbReference type="EMBL" id="WTYR01000001">
    <property type="protein sequence ID" value="MXP11204.1"/>
    <property type="molecule type" value="Genomic_DNA"/>
</dbReference>
<sequence length="182" mass="18045">MAALMFAFLAAFVVTMGARDQVVVSDLSEAGHGAALPLGVVTGWIASALAGYAAIVVLPLLVPDARDMLGAVAALVSGIEILILRPGRAPKEPTRSIGAAGLVLIAHQITDAARFLAFGVGAAYAASVPAALGCAAGGSLALGLGALGVVDPRASWIAHGRRVAGVVLLVIGIAVGWAALPR</sequence>
<keyword evidence="3" id="KW-1185">Reference proteome</keyword>
<protein>
    <recommendedName>
        <fullName evidence="4">GDT1 family protein</fullName>
    </recommendedName>
</protein>
<organism evidence="2 3">
    <name type="scientific">Alteriqipengyuania halimionae</name>
    <dbReference type="NCBI Taxonomy" id="1926630"/>
    <lineage>
        <taxon>Bacteria</taxon>
        <taxon>Pseudomonadati</taxon>
        <taxon>Pseudomonadota</taxon>
        <taxon>Alphaproteobacteria</taxon>
        <taxon>Sphingomonadales</taxon>
        <taxon>Erythrobacteraceae</taxon>
        <taxon>Alteriqipengyuania</taxon>
    </lineage>
</organism>
<reference evidence="2 3" key="1">
    <citation type="submission" date="2019-12" db="EMBL/GenBank/DDBJ databases">
        <title>Genomic-based taxomic classification of the family Erythrobacteraceae.</title>
        <authorList>
            <person name="Xu L."/>
        </authorList>
    </citation>
    <scope>NUCLEOTIDE SEQUENCE [LARGE SCALE GENOMIC DNA]</scope>
    <source>
        <strain evidence="2 3">LMG 29519</strain>
    </source>
</reference>
<keyword evidence="1" id="KW-1133">Transmembrane helix</keyword>
<dbReference type="Proteomes" id="UP000429229">
    <property type="component" value="Unassembled WGS sequence"/>
</dbReference>
<evidence type="ECO:0000256" key="1">
    <source>
        <dbReference type="SAM" id="Phobius"/>
    </source>
</evidence>
<feature type="transmembrane region" description="Helical" evidence="1">
    <location>
        <begin position="124"/>
        <end position="150"/>
    </location>
</feature>
<gene>
    <name evidence="2" type="ORF">GRI68_13530</name>
</gene>
<name>A0A6I4U6Z6_9SPHN</name>
<dbReference type="RefSeq" id="WP_160617758.1">
    <property type="nucleotide sequence ID" value="NZ_WTYR01000001.1"/>
</dbReference>
<evidence type="ECO:0008006" key="4">
    <source>
        <dbReference type="Google" id="ProtNLM"/>
    </source>
</evidence>